<evidence type="ECO:0000313" key="2">
    <source>
        <dbReference type="Proteomes" id="UP000234271"/>
    </source>
</evidence>
<dbReference type="OrthoDB" id="9808602at2"/>
<dbReference type="Proteomes" id="UP000234271">
    <property type="component" value="Chromosome"/>
</dbReference>
<dbReference type="Gene3D" id="1.10.620.20">
    <property type="entry name" value="Ribonucleotide Reductase, subunit A"/>
    <property type="match status" value="1"/>
</dbReference>
<accession>A0A2N9YJB0</accession>
<dbReference type="STRING" id="288004.AL038_06860"/>
<dbReference type="InterPro" id="IPR009078">
    <property type="entry name" value="Ferritin-like_SF"/>
</dbReference>
<dbReference type="SUPFAM" id="SSF47240">
    <property type="entry name" value="Ferritin-like"/>
    <property type="match status" value="1"/>
</dbReference>
<evidence type="ECO:0000313" key="1">
    <source>
        <dbReference type="EMBL" id="AUI70306.1"/>
    </source>
</evidence>
<proteinExistence type="predicted"/>
<dbReference type="AlphaFoldDB" id="A0A2N9YJB0"/>
<protein>
    <recommendedName>
        <fullName evidence="3">Ferritin-like domain-containing protein</fullName>
    </recommendedName>
</protein>
<organism evidence="1 2">
    <name type="scientific">Beggiatoa leptomitoformis</name>
    <dbReference type="NCBI Taxonomy" id="288004"/>
    <lineage>
        <taxon>Bacteria</taxon>
        <taxon>Pseudomonadati</taxon>
        <taxon>Pseudomonadota</taxon>
        <taxon>Gammaproteobacteria</taxon>
        <taxon>Thiotrichales</taxon>
        <taxon>Thiotrichaceae</taxon>
        <taxon>Beggiatoa</taxon>
    </lineage>
</organism>
<dbReference type="RefSeq" id="WP_062150892.1">
    <property type="nucleotide sequence ID" value="NZ_CP012373.2"/>
</dbReference>
<dbReference type="GO" id="GO:0016491">
    <property type="term" value="F:oxidoreductase activity"/>
    <property type="evidence" value="ECO:0007669"/>
    <property type="project" value="InterPro"/>
</dbReference>
<sequence>MFNKIHSQTWLKYFISNQKTPQQIDWYLPDNLSAEQQAVIQQSLQAFQRVEYSEGKNLLHFAKQYAAEQQDEDYVSAIVLFIREEQRHAHLLATYMKKWGIPTVKHHFLDNAFRGLRRRFNLRFSIRVLQAAEMTAEVYYTALSRSTSSVLLKTICADILQDERAHLRFHAEQLVIMDWEKGVLGRLSGNLLQKLLFYPTILVIWLGYADTFRAGGYDFSRYIAHCQWVLYQGLNYMNAYYAQLDKPLEKLAF</sequence>
<keyword evidence="2" id="KW-1185">Reference proteome</keyword>
<dbReference type="InterPro" id="IPR012348">
    <property type="entry name" value="RNR-like"/>
</dbReference>
<dbReference type="EMBL" id="CP018889">
    <property type="protein sequence ID" value="AUI70306.1"/>
    <property type="molecule type" value="Genomic_DNA"/>
</dbReference>
<reference evidence="2" key="1">
    <citation type="submission" date="2016-12" db="EMBL/GenBank/DDBJ databases">
        <title>Complete Genome Sequence of Beggiatoa leptomitiformis D-401.</title>
        <authorList>
            <person name="Fomenkov A."/>
            <person name="Vincze T."/>
            <person name="Grabovich M."/>
            <person name="Anton B.P."/>
            <person name="Dubinina G."/>
            <person name="Orlova M."/>
            <person name="Belousova E."/>
            <person name="Roberts R.J."/>
        </authorList>
    </citation>
    <scope>NUCLEOTIDE SEQUENCE [LARGE SCALE GENOMIC DNA]</scope>
    <source>
        <strain evidence="2">D-401</strain>
    </source>
</reference>
<dbReference type="CDD" id="cd00657">
    <property type="entry name" value="Ferritin_like"/>
    <property type="match status" value="1"/>
</dbReference>
<name>A0A2N9YJB0_9GAMM</name>
<gene>
    <name evidence="1" type="ORF">BLE401_17445</name>
</gene>
<dbReference type="KEGG" id="blep:AL038_06860"/>
<evidence type="ECO:0008006" key="3">
    <source>
        <dbReference type="Google" id="ProtNLM"/>
    </source>
</evidence>